<dbReference type="PANTHER" id="PTHR43471:SF3">
    <property type="entry name" value="ABC TRANSPORTER PERMEASE PROTEIN NATB"/>
    <property type="match status" value="1"/>
</dbReference>
<feature type="transmembrane region" description="Helical" evidence="5">
    <location>
        <begin position="362"/>
        <end position="384"/>
    </location>
</feature>
<evidence type="ECO:0000313" key="7">
    <source>
        <dbReference type="EMBL" id="TYK67287.1"/>
    </source>
</evidence>
<dbReference type="PANTHER" id="PTHR43471">
    <property type="entry name" value="ABC TRANSPORTER PERMEASE"/>
    <property type="match status" value="1"/>
</dbReference>
<dbReference type="RefSeq" id="WP_101343398.1">
    <property type="nucleotide sequence ID" value="NZ_PJAI02000001.1"/>
</dbReference>
<evidence type="ECO:0000256" key="4">
    <source>
        <dbReference type="ARBA" id="ARBA00023136"/>
    </source>
</evidence>
<feature type="transmembrane region" description="Helical" evidence="5">
    <location>
        <begin position="315"/>
        <end position="332"/>
    </location>
</feature>
<comment type="subcellular location">
    <subcellularLocation>
        <location evidence="1">Membrane</location>
        <topology evidence="1">Multi-pass membrane protein</topology>
    </subcellularLocation>
</comment>
<comment type="caution">
    <text evidence="7">The sequence shown here is derived from an EMBL/GenBank/DDBJ whole genome shotgun (WGS) entry which is preliminary data.</text>
</comment>
<evidence type="ECO:0000259" key="6">
    <source>
        <dbReference type="Pfam" id="PF12698"/>
    </source>
</evidence>
<organism evidence="7 8">
    <name type="scientific">Colwellia echini</name>
    <dbReference type="NCBI Taxonomy" id="1982103"/>
    <lineage>
        <taxon>Bacteria</taxon>
        <taxon>Pseudomonadati</taxon>
        <taxon>Pseudomonadota</taxon>
        <taxon>Gammaproteobacteria</taxon>
        <taxon>Alteromonadales</taxon>
        <taxon>Colwelliaceae</taxon>
        <taxon>Colwellia</taxon>
    </lineage>
</organism>
<feature type="transmembrane region" description="Helical" evidence="5">
    <location>
        <begin position="31"/>
        <end position="54"/>
    </location>
</feature>
<dbReference type="EMBL" id="PJAI02000001">
    <property type="protein sequence ID" value="TYK67287.1"/>
    <property type="molecule type" value="Genomic_DNA"/>
</dbReference>
<dbReference type="Proteomes" id="UP000815846">
    <property type="component" value="Unassembled WGS sequence"/>
</dbReference>
<gene>
    <name evidence="7" type="ORF">CWS31_001830</name>
</gene>
<keyword evidence="8" id="KW-1185">Reference proteome</keyword>
<dbReference type="InterPro" id="IPR013525">
    <property type="entry name" value="ABC2_TM"/>
</dbReference>
<keyword evidence="4 5" id="KW-0472">Membrane</keyword>
<name>A0ABY3N208_9GAMM</name>
<evidence type="ECO:0000256" key="2">
    <source>
        <dbReference type="ARBA" id="ARBA00022692"/>
    </source>
</evidence>
<feature type="transmembrane region" description="Helical" evidence="5">
    <location>
        <begin position="185"/>
        <end position="209"/>
    </location>
</feature>
<proteinExistence type="predicted"/>
<keyword evidence="2 5" id="KW-0812">Transmembrane</keyword>
<feature type="transmembrane region" description="Helical" evidence="5">
    <location>
        <begin position="281"/>
        <end position="303"/>
    </location>
</feature>
<keyword evidence="3 5" id="KW-1133">Transmembrane helix</keyword>
<evidence type="ECO:0000313" key="8">
    <source>
        <dbReference type="Proteomes" id="UP000815846"/>
    </source>
</evidence>
<sequence>MRDNSSMNLYLYQLKSLILKEYKEAFRDKRALLVALMMALLAPVAIVLMSKIMIEKLVDEPPVYVNFNGAEYAPKLIKYFADNNLLNLVDAPVDEKLIWQQRNIVMDIPQDYETDMAQGKPIKLYLRADFTDKAVGPPVRRINNAVRSYSLSIGYKRLLLRGVDVRLLNPLTLVEQDTAKPDATFILISMMLGIYLMLAAFMSGLSVAIDSSAGERERNVLEMLLCQPVSTLQIVLAKLIGASTISIIGVVLVLVLTSLSVGLVDLTKIGATFTLDIMTSLTLLLLLLPICFFASACQLFVAFQTKSFKEAQSTVSILIGIPAFIPFVVSMMDDRPQWLNWLPVAGQSMIIENIFKGVDVNWLAFLATSVVTIAITVTLVVVLAKKLRSEKVVMALS</sequence>
<accession>A0ABY3N208</accession>
<evidence type="ECO:0000256" key="5">
    <source>
        <dbReference type="SAM" id="Phobius"/>
    </source>
</evidence>
<reference evidence="7 8" key="1">
    <citation type="submission" date="2019-08" db="EMBL/GenBank/DDBJ databases">
        <title>Microbe sample from Colwellia echini.</title>
        <authorList>
            <person name="Christiansen L."/>
            <person name="Pathiraja D."/>
            <person name="Schultz-Johansen M."/>
            <person name="Choi I.-G."/>
            <person name="Stougaard P."/>
        </authorList>
    </citation>
    <scope>NUCLEOTIDE SEQUENCE [LARGE SCALE GENOMIC DNA]</scope>
    <source>
        <strain evidence="7 8">A3</strain>
    </source>
</reference>
<dbReference type="Pfam" id="PF12698">
    <property type="entry name" value="ABC2_membrane_3"/>
    <property type="match status" value="1"/>
</dbReference>
<protein>
    <submittedName>
        <fullName evidence="7">ABC transporter permease</fullName>
    </submittedName>
</protein>
<evidence type="ECO:0000256" key="1">
    <source>
        <dbReference type="ARBA" id="ARBA00004141"/>
    </source>
</evidence>
<feature type="domain" description="ABC-2 type transporter transmembrane" evidence="6">
    <location>
        <begin position="36"/>
        <end position="377"/>
    </location>
</feature>
<feature type="transmembrane region" description="Helical" evidence="5">
    <location>
        <begin position="239"/>
        <end position="261"/>
    </location>
</feature>
<evidence type="ECO:0000256" key="3">
    <source>
        <dbReference type="ARBA" id="ARBA00022989"/>
    </source>
</evidence>